<name>A0A4Y7PPL5_9AGAM</name>
<dbReference type="AlphaFoldDB" id="A0A4Y7PPL5"/>
<reference evidence="1 2" key="1">
    <citation type="submission" date="2018-06" db="EMBL/GenBank/DDBJ databases">
        <title>A transcriptomic atlas of mushroom development highlights an independent origin of complex multicellularity.</title>
        <authorList>
            <consortium name="DOE Joint Genome Institute"/>
            <person name="Krizsan K."/>
            <person name="Almasi E."/>
            <person name="Merenyi Z."/>
            <person name="Sahu N."/>
            <person name="Viragh M."/>
            <person name="Koszo T."/>
            <person name="Mondo S."/>
            <person name="Kiss B."/>
            <person name="Balint B."/>
            <person name="Kues U."/>
            <person name="Barry K."/>
            <person name="Hegedus J.C."/>
            <person name="Henrissat B."/>
            <person name="Johnson J."/>
            <person name="Lipzen A."/>
            <person name="Ohm R."/>
            <person name="Nagy I."/>
            <person name="Pangilinan J."/>
            <person name="Yan J."/>
            <person name="Xiong Y."/>
            <person name="Grigoriev I.V."/>
            <person name="Hibbett D.S."/>
            <person name="Nagy L.G."/>
        </authorList>
    </citation>
    <scope>NUCLEOTIDE SEQUENCE [LARGE SCALE GENOMIC DNA]</scope>
    <source>
        <strain evidence="1 2">SZMC22713</strain>
    </source>
</reference>
<evidence type="ECO:0000313" key="1">
    <source>
        <dbReference type="EMBL" id="TDL16961.1"/>
    </source>
</evidence>
<dbReference type="EMBL" id="ML170231">
    <property type="protein sequence ID" value="TDL16961.1"/>
    <property type="molecule type" value="Genomic_DNA"/>
</dbReference>
<protein>
    <submittedName>
        <fullName evidence="1">Uncharacterized protein</fullName>
    </submittedName>
</protein>
<evidence type="ECO:0000313" key="2">
    <source>
        <dbReference type="Proteomes" id="UP000294933"/>
    </source>
</evidence>
<keyword evidence="2" id="KW-1185">Reference proteome</keyword>
<organism evidence="1 2">
    <name type="scientific">Rickenella mellea</name>
    <dbReference type="NCBI Taxonomy" id="50990"/>
    <lineage>
        <taxon>Eukaryota</taxon>
        <taxon>Fungi</taxon>
        <taxon>Dikarya</taxon>
        <taxon>Basidiomycota</taxon>
        <taxon>Agaricomycotina</taxon>
        <taxon>Agaricomycetes</taxon>
        <taxon>Hymenochaetales</taxon>
        <taxon>Rickenellaceae</taxon>
        <taxon>Rickenella</taxon>
    </lineage>
</organism>
<dbReference type="VEuPathDB" id="FungiDB:BD410DRAFT_586527"/>
<accession>A0A4Y7PPL5</accession>
<gene>
    <name evidence="1" type="ORF">BD410DRAFT_586527</name>
</gene>
<sequence>MHQYLRVVLDGMDSRKVPPRSDRECNPYSFSETLRYAYLSTAFLLHLPVSLCSFRAVPSFVPQAAVSLPLLKYVDVATVDHRSMSIHAWNLPSITYINVGDISDGDLLQLLETNRTLTSIRTNDPRRSTLSIAVAYPLEEFSYHAALPVVHRLDVRPTKSNPSIPLHTVRAVYPCRHT</sequence>
<dbReference type="Proteomes" id="UP000294933">
    <property type="component" value="Unassembled WGS sequence"/>
</dbReference>
<proteinExistence type="predicted"/>